<comment type="caution">
    <text evidence="3">The sequence shown here is derived from an EMBL/GenBank/DDBJ whole genome shotgun (WGS) entry which is preliminary data.</text>
</comment>
<keyword evidence="1" id="KW-0732">Signal</keyword>
<dbReference type="Pfam" id="PF09084">
    <property type="entry name" value="NMT1"/>
    <property type="match status" value="1"/>
</dbReference>
<dbReference type="Proteomes" id="UP000093779">
    <property type="component" value="Unassembled WGS sequence"/>
</dbReference>
<proteinExistence type="predicted"/>
<dbReference type="InterPro" id="IPR027939">
    <property type="entry name" value="NMT1/THI5"/>
</dbReference>
<evidence type="ECO:0000313" key="4">
    <source>
        <dbReference type="Proteomes" id="UP000093779"/>
    </source>
</evidence>
<sequence>MFLRSLGRKTITVACAALLLGTGVVACADSKGGAAASGPDNETVLLSYMHDIQNAHYYWVQDKGLDQQCGFHLELRTAGDVSNPLQVLVGGGADVALVDPLAYITAVQQGLPVIAIGEDVAKSPMTYTSLPESNIHGPADLVGKTVGIETGADDALWFLKDILHKTLPADQVDQVKVVRIGASTAPLFAKSVDAIGVWTTATDIVSRQAKGEQFNMIKVSDYGIDMPGNVIVVTKDKLAKQPDRVSALLATVLTAMTATLKPENSQQSVYATQQRIDAPVSDEIQADLYKKMWDIRTTDYWTEHGVGANDPAGYATAMKFLVDNGQIPAPVAADQLFSNQAFDAVTVDGKVRDLGSVPGCKPAENGETK</sequence>
<dbReference type="RefSeq" id="WP_064894200.1">
    <property type="nucleotide sequence ID" value="NZ_JBEUKP010000012.1"/>
</dbReference>
<evidence type="ECO:0000313" key="3">
    <source>
        <dbReference type="EMBL" id="OBF28784.1"/>
    </source>
</evidence>
<organism evidence="3 4">
    <name type="scientific">Mycolicibacterium conceptionense</name>
    <dbReference type="NCBI Taxonomy" id="451644"/>
    <lineage>
        <taxon>Bacteria</taxon>
        <taxon>Bacillati</taxon>
        <taxon>Actinomycetota</taxon>
        <taxon>Actinomycetes</taxon>
        <taxon>Mycobacteriales</taxon>
        <taxon>Mycobacteriaceae</taxon>
        <taxon>Mycolicibacterium</taxon>
    </lineage>
</organism>
<dbReference type="PANTHER" id="PTHR31528:SF15">
    <property type="entry name" value="RIBOFLAVIN-BINDING PROTEIN RIBY"/>
    <property type="match status" value="1"/>
</dbReference>
<feature type="chain" id="PRO_5009825099" description="SsuA/THI5-like domain-containing protein" evidence="1">
    <location>
        <begin position="29"/>
        <end position="369"/>
    </location>
</feature>
<dbReference type="AlphaFoldDB" id="A0A1A1YBU7"/>
<gene>
    <name evidence="3" type="ORF">A5726_02350</name>
</gene>
<accession>A0A1A1YBU7</accession>
<dbReference type="PANTHER" id="PTHR31528">
    <property type="entry name" value="4-AMINO-5-HYDROXYMETHYL-2-METHYLPYRIMIDINE PHOSPHATE SYNTHASE THI11-RELATED"/>
    <property type="match status" value="1"/>
</dbReference>
<feature type="domain" description="SsuA/THI5-like" evidence="2">
    <location>
        <begin position="54"/>
        <end position="262"/>
    </location>
</feature>
<dbReference type="InterPro" id="IPR015168">
    <property type="entry name" value="SsuA/THI5"/>
</dbReference>
<dbReference type="PROSITE" id="PS51257">
    <property type="entry name" value="PROKAR_LIPOPROTEIN"/>
    <property type="match status" value="1"/>
</dbReference>
<name>A0A1A1YBU7_9MYCO</name>
<dbReference type="EMBL" id="LZHX01000008">
    <property type="protein sequence ID" value="OBF28784.1"/>
    <property type="molecule type" value="Genomic_DNA"/>
</dbReference>
<reference evidence="3 4" key="1">
    <citation type="submission" date="2016-06" db="EMBL/GenBank/DDBJ databases">
        <authorList>
            <person name="Kjaerup R.B."/>
            <person name="Dalgaard T.S."/>
            <person name="Juul-Madsen H.R."/>
        </authorList>
    </citation>
    <scope>NUCLEOTIDE SEQUENCE [LARGE SCALE GENOMIC DNA]</scope>
    <source>
        <strain evidence="3 4">ACS1953</strain>
    </source>
</reference>
<dbReference type="GO" id="GO:0009228">
    <property type="term" value="P:thiamine biosynthetic process"/>
    <property type="evidence" value="ECO:0007669"/>
    <property type="project" value="InterPro"/>
</dbReference>
<evidence type="ECO:0000259" key="2">
    <source>
        <dbReference type="Pfam" id="PF09084"/>
    </source>
</evidence>
<feature type="signal peptide" evidence="1">
    <location>
        <begin position="1"/>
        <end position="28"/>
    </location>
</feature>
<dbReference type="SUPFAM" id="SSF53850">
    <property type="entry name" value="Periplasmic binding protein-like II"/>
    <property type="match status" value="1"/>
</dbReference>
<protein>
    <recommendedName>
        <fullName evidence="2">SsuA/THI5-like domain-containing protein</fullName>
    </recommendedName>
</protein>
<evidence type="ECO:0000256" key="1">
    <source>
        <dbReference type="SAM" id="SignalP"/>
    </source>
</evidence>
<dbReference type="Gene3D" id="3.40.190.10">
    <property type="entry name" value="Periplasmic binding protein-like II"/>
    <property type="match status" value="2"/>
</dbReference>